<dbReference type="PANTHER" id="PTHR35010:SF2">
    <property type="entry name" value="BLL4672 PROTEIN"/>
    <property type="match status" value="1"/>
</dbReference>
<organism evidence="2 3">
    <name type="scientific">Lentzea tibetensis</name>
    <dbReference type="NCBI Taxonomy" id="2591470"/>
    <lineage>
        <taxon>Bacteria</taxon>
        <taxon>Bacillati</taxon>
        <taxon>Actinomycetota</taxon>
        <taxon>Actinomycetes</taxon>
        <taxon>Pseudonocardiales</taxon>
        <taxon>Pseudonocardiaceae</taxon>
        <taxon>Lentzea</taxon>
    </lineage>
</organism>
<feature type="domain" description="HTH cro/C1-type" evidence="1">
    <location>
        <begin position="29"/>
        <end position="76"/>
    </location>
</feature>
<reference evidence="2 3" key="1">
    <citation type="submission" date="2019-07" db="EMBL/GenBank/DDBJ databases">
        <title>Lentzea xizangensis sp. nov., isolated from Qinghai-Tibetan Plateau Soils.</title>
        <authorList>
            <person name="Huang J."/>
        </authorList>
    </citation>
    <scope>NUCLEOTIDE SEQUENCE [LARGE SCALE GENOMIC DNA]</scope>
    <source>
        <strain evidence="2 3">FXJ1.1311</strain>
    </source>
</reference>
<name>A0A563EMX5_9PSEU</name>
<gene>
    <name evidence="2" type="ORF">FKR81_28970</name>
</gene>
<comment type="caution">
    <text evidence="2">The sequence shown here is derived from an EMBL/GenBank/DDBJ whole genome shotgun (WGS) entry which is preliminary data.</text>
</comment>
<dbReference type="InterPro" id="IPR041413">
    <property type="entry name" value="MLTR_LBD"/>
</dbReference>
<dbReference type="GO" id="GO:0003677">
    <property type="term" value="F:DNA binding"/>
    <property type="evidence" value="ECO:0007669"/>
    <property type="project" value="InterPro"/>
</dbReference>
<protein>
    <submittedName>
        <fullName evidence="2">Helix-turn-helix domain-containing protein</fullName>
    </submittedName>
</protein>
<dbReference type="CDD" id="cd00093">
    <property type="entry name" value="HTH_XRE"/>
    <property type="match status" value="1"/>
</dbReference>
<dbReference type="OrthoDB" id="3608749at2"/>
<dbReference type="EMBL" id="VOBR01000021">
    <property type="protein sequence ID" value="TWP48322.1"/>
    <property type="molecule type" value="Genomic_DNA"/>
</dbReference>
<dbReference type="RefSeq" id="WP_146356523.1">
    <property type="nucleotide sequence ID" value="NZ_VOBR01000021.1"/>
</dbReference>
<dbReference type="Pfam" id="PF17765">
    <property type="entry name" value="MLTR_LBD"/>
    <property type="match status" value="1"/>
</dbReference>
<proteinExistence type="predicted"/>
<dbReference type="SUPFAM" id="SSF47413">
    <property type="entry name" value="lambda repressor-like DNA-binding domains"/>
    <property type="match status" value="1"/>
</dbReference>
<evidence type="ECO:0000313" key="2">
    <source>
        <dbReference type="EMBL" id="TWP48322.1"/>
    </source>
</evidence>
<evidence type="ECO:0000313" key="3">
    <source>
        <dbReference type="Proteomes" id="UP000316639"/>
    </source>
</evidence>
<dbReference type="Proteomes" id="UP000316639">
    <property type="component" value="Unassembled WGS sequence"/>
</dbReference>
<dbReference type="Gene3D" id="1.10.260.40">
    <property type="entry name" value="lambda repressor-like DNA-binding domains"/>
    <property type="match status" value="1"/>
</dbReference>
<dbReference type="PROSITE" id="PS50943">
    <property type="entry name" value="HTH_CROC1"/>
    <property type="match status" value="1"/>
</dbReference>
<dbReference type="PANTHER" id="PTHR35010">
    <property type="entry name" value="BLL4672 PROTEIN-RELATED"/>
    <property type="match status" value="1"/>
</dbReference>
<sequence>MDRQELARFLRARRERMTPLADGRRRTPGLRREEVASLAGMSTDYYTRLEQARGPHPSASVVAGLARALELSTDERDYLFRLVDVPVPAAGPGSLRPGLRLLLSRLQSDCATVITDTGDVLAWTPLASLVFPEVEDGLNLFRLFFLSGLESRIPAPDRLDVARSHVADLRATLARRPSVRPLVDSLLESPLFARLWAEQEVAVRRSARKRIVHPVVGLLELDCEVLLSPEQDQRLVLHTAPPGSVTAARLDLLRERAVDDPAQLWVLSPGG</sequence>
<dbReference type="SMART" id="SM00530">
    <property type="entry name" value="HTH_XRE"/>
    <property type="match status" value="1"/>
</dbReference>
<accession>A0A563EMX5</accession>
<dbReference type="InterPro" id="IPR001387">
    <property type="entry name" value="Cro/C1-type_HTH"/>
</dbReference>
<dbReference type="AlphaFoldDB" id="A0A563EMX5"/>
<dbReference type="Pfam" id="PF13560">
    <property type="entry name" value="HTH_31"/>
    <property type="match status" value="1"/>
</dbReference>
<dbReference type="Gene3D" id="3.30.450.180">
    <property type="match status" value="1"/>
</dbReference>
<keyword evidence="3" id="KW-1185">Reference proteome</keyword>
<evidence type="ECO:0000259" key="1">
    <source>
        <dbReference type="PROSITE" id="PS50943"/>
    </source>
</evidence>
<dbReference type="InterPro" id="IPR010982">
    <property type="entry name" value="Lambda_DNA-bd_dom_sf"/>
</dbReference>